<dbReference type="Proteomes" id="UP001164929">
    <property type="component" value="Chromosome 7"/>
</dbReference>
<comment type="caution">
    <text evidence="2">The sequence shown here is derived from an EMBL/GenBank/DDBJ whole genome shotgun (WGS) entry which is preliminary data.</text>
</comment>
<feature type="transmembrane region" description="Helical" evidence="1">
    <location>
        <begin position="105"/>
        <end position="125"/>
    </location>
</feature>
<keyword evidence="1" id="KW-0472">Membrane</keyword>
<dbReference type="EMBL" id="JAQIZT010000007">
    <property type="protein sequence ID" value="KAJ6990115.1"/>
    <property type="molecule type" value="Genomic_DNA"/>
</dbReference>
<keyword evidence="3" id="KW-1185">Reference proteome</keyword>
<name>A0AAD6QGS6_9ROSI</name>
<protein>
    <submittedName>
        <fullName evidence="2">Uncharacterized protein</fullName>
    </submittedName>
</protein>
<evidence type="ECO:0000313" key="2">
    <source>
        <dbReference type="EMBL" id="KAJ6990115.1"/>
    </source>
</evidence>
<keyword evidence="1" id="KW-1133">Transmembrane helix</keyword>
<evidence type="ECO:0000256" key="1">
    <source>
        <dbReference type="SAM" id="Phobius"/>
    </source>
</evidence>
<reference evidence="2" key="1">
    <citation type="journal article" date="2023" name="Mol. Ecol. Resour.">
        <title>Chromosome-level genome assembly of a triploid poplar Populus alba 'Berolinensis'.</title>
        <authorList>
            <person name="Chen S."/>
            <person name="Yu Y."/>
            <person name="Wang X."/>
            <person name="Wang S."/>
            <person name="Zhang T."/>
            <person name="Zhou Y."/>
            <person name="He R."/>
            <person name="Meng N."/>
            <person name="Wang Y."/>
            <person name="Liu W."/>
            <person name="Liu Z."/>
            <person name="Liu J."/>
            <person name="Guo Q."/>
            <person name="Huang H."/>
            <person name="Sederoff R.R."/>
            <person name="Wang G."/>
            <person name="Qu G."/>
            <person name="Chen S."/>
        </authorList>
    </citation>
    <scope>NUCLEOTIDE SEQUENCE</scope>
    <source>
        <strain evidence="2">SC-2020</strain>
    </source>
</reference>
<organism evidence="2 3">
    <name type="scientific">Populus alba x Populus x berolinensis</name>
    <dbReference type="NCBI Taxonomy" id="444605"/>
    <lineage>
        <taxon>Eukaryota</taxon>
        <taxon>Viridiplantae</taxon>
        <taxon>Streptophyta</taxon>
        <taxon>Embryophyta</taxon>
        <taxon>Tracheophyta</taxon>
        <taxon>Spermatophyta</taxon>
        <taxon>Magnoliopsida</taxon>
        <taxon>eudicotyledons</taxon>
        <taxon>Gunneridae</taxon>
        <taxon>Pentapetalae</taxon>
        <taxon>rosids</taxon>
        <taxon>fabids</taxon>
        <taxon>Malpighiales</taxon>
        <taxon>Salicaceae</taxon>
        <taxon>Saliceae</taxon>
        <taxon>Populus</taxon>
    </lineage>
</organism>
<dbReference type="AlphaFoldDB" id="A0AAD6QGS6"/>
<proteinExistence type="predicted"/>
<evidence type="ECO:0000313" key="3">
    <source>
        <dbReference type="Proteomes" id="UP001164929"/>
    </source>
</evidence>
<keyword evidence="1" id="KW-0812">Transmembrane</keyword>
<gene>
    <name evidence="2" type="ORF">NC653_018598</name>
</gene>
<sequence length="161" mass="18651">MFRVTRLVSFSPEIHVRALGEDASFWGSFEFMYIKCDFGSTTGDCASFLEFIQIHVHKILLRKSVHEVCCEIMKSSQDVGFSTQYLIGGTKMECSVLQMIHMKEFLWCSGVTFWIPFLLLLQGIFLLELYYVVSLFWELQPFVLGSFMLVKFRLTHFSIAA</sequence>
<accession>A0AAD6QGS6</accession>